<keyword evidence="1" id="KW-0812">Transmembrane</keyword>
<reference evidence="2 3" key="1">
    <citation type="submission" date="2021-01" db="EMBL/GenBank/DDBJ databases">
        <title>Genomic Encyclopedia of Type Strains, Phase IV (KMG-IV): sequencing the most valuable type-strain genomes for metagenomic binning, comparative biology and taxonomic classification.</title>
        <authorList>
            <person name="Goeker M."/>
        </authorList>
    </citation>
    <scope>NUCLEOTIDE SEQUENCE [LARGE SCALE GENOMIC DNA]</scope>
    <source>
        <strain evidence="2 3">DSM 104297</strain>
    </source>
</reference>
<organism evidence="2 3">
    <name type="scientific">Priestia iocasae</name>
    <dbReference type="NCBI Taxonomy" id="2291674"/>
    <lineage>
        <taxon>Bacteria</taxon>
        <taxon>Bacillati</taxon>
        <taxon>Bacillota</taxon>
        <taxon>Bacilli</taxon>
        <taxon>Bacillales</taxon>
        <taxon>Bacillaceae</taxon>
        <taxon>Priestia</taxon>
    </lineage>
</organism>
<dbReference type="EMBL" id="JAFBFC010000001">
    <property type="protein sequence ID" value="MBM7702183.1"/>
    <property type="molecule type" value="Genomic_DNA"/>
</dbReference>
<keyword evidence="1" id="KW-1133">Transmembrane helix</keyword>
<accession>A0ABS2QSJ1</accession>
<evidence type="ECO:0000313" key="3">
    <source>
        <dbReference type="Proteomes" id="UP000809829"/>
    </source>
</evidence>
<dbReference type="Proteomes" id="UP000809829">
    <property type="component" value="Unassembled WGS sequence"/>
</dbReference>
<keyword evidence="3" id="KW-1185">Reference proteome</keyword>
<comment type="caution">
    <text evidence="2">The sequence shown here is derived from an EMBL/GenBank/DDBJ whole genome shotgun (WGS) entry which is preliminary data.</text>
</comment>
<evidence type="ECO:0000313" key="2">
    <source>
        <dbReference type="EMBL" id="MBM7702183.1"/>
    </source>
</evidence>
<gene>
    <name evidence="2" type="ORF">JOC83_001009</name>
</gene>
<sequence>MQWLEQSLQLFALLATIFTTITIGLKNIKELKLKEKPKKKRRFLS</sequence>
<keyword evidence="1" id="KW-0472">Membrane</keyword>
<evidence type="ECO:0000256" key="1">
    <source>
        <dbReference type="SAM" id="Phobius"/>
    </source>
</evidence>
<proteinExistence type="predicted"/>
<dbReference type="RefSeq" id="WP_205184599.1">
    <property type="nucleotide sequence ID" value="NZ_JAFBFC010000001.1"/>
</dbReference>
<name>A0ABS2QSJ1_9BACI</name>
<feature type="transmembrane region" description="Helical" evidence="1">
    <location>
        <begin position="6"/>
        <end position="25"/>
    </location>
</feature>
<protein>
    <submittedName>
        <fullName evidence="2">Uncharacterized protein</fullName>
    </submittedName>
</protein>